<evidence type="ECO:0000256" key="1">
    <source>
        <dbReference type="SAM" id="MobiDB-lite"/>
    </source>
</evidence>
<feature type="compositionally biased region" description="Basic and acidic residues" evidence="1">
    <location>
        <begin position="230"/>
        <end position="241"/>
    </location>
</feature>
<feature type="compositionally biased region" description="Polar residues" evidence="1">
    <location>
        <begin position="1"/>
        <end position="14"/>
    </location>
</feature>
<gene>
    <name evidence="3" type="ORF">SYNPS1DRAFT_26885</name>
</gene>
<organism evidence="3 4">
    <name type="scientific">Syncephalis pseudoplumigaleata</name>
    <dbReference type="NCBI Taxonomy" id="1712513"/>
    <lineage>
        <taxon>Eukaryota</taxon>
        <taxon>Fungi</taxon>
        <taxon>Fungi incertae sedis</taxon>
        <taxon>Zoopagomycota</taxon>
        <taxon>Zoopagomycotina</taxon>
        <taxon>Zoopagomycetes</taxon>
        <taxon>Zoopagales</taxon>
        <taxon>Piptocephalidaceae</taxon>
        <taxon>Syncephalis</taxon>
    </lineage>
</organism>
<evidence type="ECO:0000256" key="2">
    <source>
        <dbReference type="SAM" id="Phobius"/>
    </source>
</evidence>
<keyword evidence="4" id="KW-1185">Reference proteome</keyword>
<feature type="region of interest" description="Disordered" evidence="1">
    <location>
        <begin position="214"/>
        <end position="243"/>
    </location>
</feature>
<reference evidence="4" key="1">
    <citation type="journal article" date="2018" name="Nat. Microbiol.">
        <title>Leveraging single-cell genomics to expand the fungal tree of life.</title>
        <authorList>
            <person name="Ahrendt S.R."/>
            <person name="Quandt C.A."/>
            <person name="Ciobanu D."/>
            <person name="Clum A."/>
            <person name="Salamov A."/>
            <person name="Andreopoulos B."/>
            <person name="Cheng J.F."/>
            <person name="Woyke T."/>
            <person name="Pelin A."/>
            <person name="Henrissat B."/>
            <person name="Reynolds N.K."/>
            <person name="Benny G.L."/>
            <person name="Smith M.E."/>
            <person name="James T.Y."/>
            <person name="Grigoriev I.V."/>
        </authorList>
    </citation>
    <scope>NUCLEOTIDE SEQUENCE [LARGE SCALE GENOMIC DNA]</scope>
    <source>
        <strain evidence="4">Benny S71-1</strain>
    </source>
</reference>
<evidence type="ECO:0000313" key="3">
    <source>
        <dbReference type="EMBL" id="RKP27453.1"/>
    </source>
</evidence>
<dbReference type="InterPro" id="IPR004345">
    <property type="entry name" value="TB2_DP1_HVA22"/>
</dbReference>
<dbReference type="Pfam" id="PF03134">
    <property type="entry name" value="TB2_DP1_HVA22"/>
    <property type="match status" value="1"/>
</dbReference>
<dbReference type="AlphaFoldDB" id="A0A4P9Z4F0"/>
<evidence type="ECO:0000313" key="4">
    <source>
        <dbReference type="Proteomes" id="UP000278143"/>
    </source>
</evidence>
<protein>
    <recommendedName>
        <fullName evidence="5">Protein YOP1</fullName>
    </recommendedName>
</protein>
<accession>A0A4P9Z4F0</accession>
<keyword evidence="2" id="KW-1133">Transmembrane helix</keyword>
<feature type="region of interest" description="Disordered" evidence="1">
    <location>
        <begin position="1"/>
        <end position="23"/>
    </location>
</feature>
<dbReference type="EMBL" id="KZ989203">
    <property type="protein sequence ID" value="RKP27453.1"/>
    <property type="molecule type" value="Genomic_DNA"/>
</dbReference>
<feature type="transmembrane region" description="Helical" evidence="2">
    <location>
        <begin position="85"/>
        <end position="112"/>
    </location>
</feature>
<dbReference type="OrthoDB" id="10009287at2759"/>
<proteinExistence type="predicted"/>
<feature type="transmembrane region" description="Helical" evidence="2">
    <location>
        <begin position="157"/>
        <end position="173"/>
    </location>
</feature>
<dbReference type="Proteomes" id="UP000278143">
    <property type="component" value="Unassembled WGS sequence"/>
</dbReference>
<name>A0A4P9Z4F0_9FUNG</name>
<feature type="transmembrane region" description="Helical" evidence="2">
    <location>
        <begin position="118"/>
        <end position="136"/>
    </location>
</feature>
<evidence type="ECO:0008006" key="5">
    <source>
        <dbReference type="Google" id="ProtNLM"/>
    </source>
</evidence>
<keyword evidence="2" id="KW-0812">Transmembrane</keyword>
<keyword evidence="2" id="KW-0472">Membrane</keyword>
<sequence length="317" mass="36342">MPSEEPSGQSNAPRNSGGKEGADEHQGLLRVTRRLNAWLDAQQQVPGRRIVAVPRNWLLRLLQRHVITRLAGIERLFVLNPFARLLVYLGFSPVHIFIASSIGAAAGLRWLYRESRGLFLTMAGVIYPVYGTWCLLRMPMAVDAPAMQAWMGEARRWLAYWMVFAGLQLAEHWNRQIQERLAVYHPLKLLLLYWLQCPVARGAERLSQWRHAKREGKVPANNVEPSAHNNKKEKEKEKEKDDEYEPYNVYAHHGDDWQVFKQRLTHELTCRPAWQHPASVMENGPSQALPVQPINYAEAMTEDEPFADVFSSSAPYA</sequence>